<comment type="caution">
    <text evidence="4">The sequence shown here is derived from an EMBL/GenBank/DDBJ whole genome shotgun (WGS) entry which is preliminary data.</text>
</comment>
<dbReference type="EMBL" id="JAIZAY010000013">
    <property type="protein sequence ID" value="KAJ8030111.1"/>
    <property type="molecule type" value="Genomic_DNA"/>
</dbReference>
<keyword evidence="5" id="KW-1185">Reference proteome</keyword>
<accession>A0A9Q1BP69</accession>
<gene>
    <name evidence="4" type="ORF">HOLleu_26406</name>
</gene>
<evidence type="ECO:0000256" key="1">
    <source>
        <dbReference type="ARBA" id="ARBA00023157"/>
    </source>
</evidence>
<dbReference type="Pfam" id="PF00530">
    <property type="entry name" value="SRCR"/>
    <property type="match status" value="1"/>
</dbReference>
<proteinExistence type="predicted"/>
<protein>
    <recommendedName>
        <fullName evidence="3">SRCR domain-containing protein</fullName>
    </recommendedName>
</protein>
<dbReference type="GO" id="GO:0016020">
    <property type="term" value="C:membrane"/>
    <property type="evidence" value="ECO:0007669"/>
    <property type="project" value="InterPro"/>
</dbReference>
<dbReference type="SUPFAM" id="SSF56487">
    <property type="entry name" value="SRCR-like"/>
    <property type="match status" value="1"/>
</dbReference>
<dbReference type="Gene3D" id="3.10.250.10">
    <property type="entry name" value="SRCR-like domain"/>
    <property type="match status" value="1"/>
</dbReference>
<comment type="caution">
    <text evidence="2">Lacks conserved residue(s) required for the propagation of feature annotation.</text>
</comment>
<keyword evidence="1 2" id="KW-1015">Disulfide bond</keyword>
<reference evidence="4" key="1">
    <citation type="submission" date="2021-10" db="EMBL/GenBank/DDBJ databases">
        <title>Tropical sea cucumber genome reveals ecological adaptation and Cuvierian tubules defense mechanism.</title>
        <authorList>
            <person name="Chen T."/>
        </authorList>
    </citation>
    <scope>NUCLEOTIDE SEQUENCE</scope>
    <source>
        <strain evidence="4">Nanhai2018</strain>
        <tissue evidence="4">Muscle</tissue>
    </source>
</reference>
<dbReference type="InterPro" id="IPR036772">
    <property type="entry name" value="SRCR-like_dom_sf"/>
</dbReference>
<name>A0A9Q1BP69_HOLLE</name>
<evidence type="ECO:0000313" key="4">
    <source>
        <dbReference type="EMBL" id="KAJ8030111.1"/>
    </source>
</evidence>
<dbReference type="Proteomes" id="UP001152320">
    <property type="component" value="Chromosome 13"/>
</dbReference>
<dbReference type="AlphaFoldDB" id="A0A9Q1BP69"/>
<feature type="disulfide bond" evidence="2">
    <location>
        <begin position="55"/>
        <end position="65"/>
    </location>
</feature>
<evidence type="ECO:0000313" key="5">
    <source>
        <dbReference type="Proteomes" id="UP001152320"/>
    </source>
</evidence>
<sequence>MCADGFGQVEGNVVCKIMQNSEASPSKLQAVEVYPVFYQHLTGVIWPFFLEGLKCNGSEDRIFECHHKGLFNASCPSSTVVVVKCRRNDEDREYKVILKIVP</sequence>
<evidence type="ECO:0000259" key="3">
    <source>
        <dbReference type="PROSITE" id="PS50287"/>
    </source>
</evidence>
<feature type="domain" description="SRCR" evidence="3">
    <location>
        <begin position="1"/>
        <end position="86"/>
    </location>
</feature>
<evidence type="ECO:0000256" key="2">
    <source>
        <dbReference type="PROSITE-ProRule" id="PRU00196"/>
    </source>
</evidence>
<dbReference type="InterPro" id="IPR001190">
    <property type="entry name" value="SRCR"/>
</dbReference>
<dbReference type="PROSITE" id="PS50287">
    <property type="entry name" value="SRCR_2"/>
    <property type="match status" value="1"/>
</dbReference>
<organism evidence="4 5">
    <name type="scientific">Holothuria leucospilota</name>
    <name type="common">Black long sea cucumber</name>
    <name type="synonym">Mertensiothuria leucospilota</name>
    <dbReference type="NCBI Taxonomy" id="206669"/>
    <lineage>
        <taxon>Eukaryota</taxon>
        <taxon>Metazoa</taxon>
        <taxon>Echinodermata</taxon>
        <taxon>Eleutherozoa</taxon>
        <taxon>Echinozoa</taxon>
        <taxon>Holothuroidea</taxon>
        <taxon>Aspidochirotacea</taxon>
        <taxon>Aspidochirotida</taxon>
        <taxon>Holothuriidae</taxon>
        <taxon>Holothuria</taxon>
    </lineage>
</organism>
<dbReference type="SMART" id="SM00202">
    <property type="entry name" value="SR"/>
    <property type="match status" value="1"/>
</dbReference>